<dbReference type="SUPFAM" id="SSF51679">
    <property type="entry name" value="Bacterial luciferase-like"/>
    <property type="match status" value="1"/>
</dbReference>
<protein>
    <submittedName>
        <fullName evidence="6">LLM class flavin-dependent oxidoreductase</fullName>
        <ecNumber evidence="6">1.-.-.-</ecNumber>
    </submittedName>
</protein>
<sequence length="357" mass="39618">MNRLKLGTFGFNLDGGFTATTAEERHRLDWPTVARVAGLAEQAGFELQVPLARWRGLGGVTNYCGTNYEGLSWAAGVGAITRQSQIFATVHVPVIHPIVAAKQMVTADHISGGRFGLNLVCGWFPPEFAMFGSPMMDHDSRYRYAAEWIDIVKLLWTREEEFDFEGEFFRIVKGQSNPKPLQNPHPPIMQAGQSGTGARFAAKYADIAFQSVSEGEPIEDIRRRFADLRRLGREEFGREFEIWLSCWVICRPTQTEAERFRDYVLEEKGDLAVLDSMPPNLVPKGGGPEARLARQKVLGGFGGVHLVGSPAMIVDRLAEFSAAGADGIVLTFVNYEEGLQTWMRDVAPLLVQAGLRK</sequence>
<evidence type="ECO:0000313" key="6">
    <source>
        <dbReference type="EMBL" id="MFD0947363.1"/>
    </source>
</evidence>
<keyword evidence="7" id="KW-1185">Reference proteome</keyword>
<keyword evidence="2" id="KW-0288">FMN</keyword>
<comment type="caution">
    <text evidence="6">The sequence shown here is derived from an EMBL/GenBank/DDBJ whole genome shotgun (WGS) entry which is preliminary data.</text>
</comment>
<organism evidence="6 7">
    <name type="scientific">Sphingomonas canadensis</name>
    <dbReference type="NCBI Taxonomy" id="1219257"/>
    <lineage>
        <taxon>Bacteria</taxon>
        <taxon>Pseudomonadati</taxon>
        <taxon>Pseudomonadota</taxon>
        <taxon>Alphaproteobacteria</taxon>
        <taxon>Sphingomonadales</taxon>
        <taxon>Sphingomonadaceae</taxon>
        <taxon>Sphingomonas</taxon>
    </lineage>
</organism>
<keyword evidence="4" id="KW-0503">Monooxygenase</keyword>
<dbReference type="EC" id="1.-.-.-" evidence="6"/>
<dbReference type="Gene3D" id="3.20.20.30">
    <property type="entry name" value="Luciferase-like domain"/>
    <property type="match status" value="1"/>
</dbReference>
<dbReference type="InterPro" id="IPR050172">
    <property type="entry name" value="SsuD_RutA_monooxygenase"/>
</dbReference>
<dbReference type="Pfam" id="PF00296">
    <property type="entry name" value="Bac_luciferase"/>
    <property type="match status" value="1"/>
</dbReference>
<name>A0ABW3H7J8_9SPHN</name>
<evidence type="ECO:0000256" key="1">
    <source>
        <dbReference type="ARBA" id="ARBA00022630"/>
    </source>
</evidence>
<accession>A0ABW3H7J8</accession>
<gene>
    <name evidence="6" type="ORF">ACFQ1E_13520</name>
</gene>
<evidence type="ECO:0000256" key="3">
    <source>
        <dbReference type="ARBA" id="ARBA00023002"/>
    </source>
</evidence>
<evidence type="ECO:0000259" key="5">
    <source>
        <dbReference type="Pfam" id="PF00296"/>
    </source>
</evidence>
<dbReference type="CDD" id="cd01094">
    <property type="entry name" value="Alkanesulfonate_monoxygenase"/>
    <property type="match status" value="1"/>
</dbReference>
<dbReference type="GO" id="GO:0016491">
    <property type="term" value="F:oxidoreductase activity"/>
    <property type="evidence" value="ECO:0007669"/>
    <property type="project" value="UniProtKB-KW"/>
</dbReference>
<dbReference type="PANTHER" id="PTHR42847">
    <property type="entry name" value="ALKANESULFONATE MONOOXYGENASE"/>
    <property type="match status" value="1"/>
</dbReference>
<evidence type="ECO:0000256" key="4">
    <source>
        <dbReference type="ARBA" id="ARBA00023033"/>
    </source>
</evidence>
<reference evidence="7" key="1">
    <citation type="journal article" date="2019" name="Int. J. Syst. Evol. Microbiol.">
        <title>The Global Catalogue of Microorganisms (GCM) 10K type strain sequencing project: providing services to taxonomists for standard genome sequencing and annotation.</title>
        <authorList>
            <consortium name="The Broad Institute Genomics Platform"/>
            <consortium name="The Broad Institute Genome Sequencing Center for Infectious Disease"/>
            <person name="Wu L."/>
            <person name="Ma J."/>
        </authorList>
    </citation>
    <scope>NUCLEOTIDE SEQUENCE [LARGE SCALE GENOMIC DNA]</scope>
    <source>
        <strain evidence="7">CCUG 62982</strain>
    </source>
</reference>
<keyword evidence="1" id="KW-0285">Flavoprotein</keyword>
<evidence type="ECO:0000256" key="2">
    <source>
        <dbReference type="ARBA" id="ARBA00022643"/>
    </source>
</evidence>
<keyword evidence="3 6" id="KW-0560">Oxidoreductase</keyword>
<dbReference type="RefSeq" id="WP_264944861.1">
    <property type="nucleotide sequence ID" value="NZ_JAPDRA010000006.1"/>
</dbReference>
<proteinExistence type="predicted"/>
<dbReference type="InterPro" id="IPR011251">
    <property type="entry name" value="Luciferase-like_dom"/>
</dbReference>
<dbReference type="Proteomes" id="UP001596977">
    <property type="component" value="Unassembled WGS sequence"/>
</dbReference>
<feature type="domain" description="Luciferase-like" evidence="5">
    <location>
        <begin position="24"/>
        <end position="326"/>
    </location>
</feature>
<dbReference type="EMBL" id="JBHTJG010000006">
    <property type="protein sequence ID" value="MFD0947363.1"/>
    <property type="molecule type" value="Genomic_DNA"/>
</dbReference>
<dbReference type="InterPro" id="IPR036661">
    <property type="entry name" value="Luciferase-like_sf"/>
</dbReference>
<evidence type="ECO:0000313" key="7">
    <source>
        <dbReference type="Proteomes" id="UP001596977"/>
    </source>
</evidence>
<dbReference type="PANTHER" id="PTHR42847:SF4">
    <property type="entry name" value="ALKANESULFONATE MONOOXYGENASE-RELATED"/>
    <property type="match status" value="1"/>
</dbReference>